<evidence type="ECO:0000256" key="16">
    <source>
        <dbReference type="RuleBase" id="RU363086"/>
    </source>
</evidence>
<dbReference type="UniPathway" id="UPA00063"/>
<name>A0A210PNE5_MIZYE</name>
<keyword evidence="6 15" id="KW-0547">Nucleotide-binding</keyword>
<keyword evidence="11 16" id="KW-1207">Sterol metabolism</keyword>
<comment type="similarity">
    <text evidence="2 15 16">Belongs to the diphosphomevalonate decarboxylase family.</text>
</comment>
<keyword evidence="8 16" id="KW-0752">Steroid biosynthesis</keyword>
<evidence type="ECO:0000256" key="13">
    <source>
        <dbReference type="ARBA" id="ARBA00023239"/>
    </source>
</evidence>
<evidence type="ECO:0000256" key="6">
    <source>
        <dbReference type="ARBA" id="ARBA00022741"/>
    </source>
</evidence>
<dbReference type="InterPro" id="IPR020568">
    <property type="entry name" value="Ribosomal_Su5_D2-typ_SF"/>
</dbReference>
<dbReference type="GO" id="GO:0005829">
    <property type="term" value="C:cytosol"/>
    <property type="evidence" value="ECO:0007669"/>
    <property type="project" value="InterPro"/>
</dbReference>
<dbReference type="InterPro" id="IPR014721">
    <property type="entry name" value="Ribsml_uS5_D2-typ_fold_subgr"/>
</dbReference>
<keyword evidence="9 16" id="KW-0756">Sterol biosynthesis</keyword>
<keyword evidence="10 15" id="KW-0443">Lipid metabolism</keyword>
<dbReference type="FunFam" id="3.30.230.10:FF:000080">
    <property type="entry name" value="Diphosphomevalonate decarboxylase"/>
    <property type="match status" value="1"/>
</dbReference>
<feature type="domain" description="Diphosphomevalonate decarboxylase-like N-terminal" evidence="19">
    <location>
        <begin position="9"/>
        <end position="177"/>
    </location>
</feature>
<keyword evidence="12 16" id="KW-0753">Steroid metabolism</keyword>
<comment type="pathway">
    <text evidence="16">Steroid biosynthesis; cholesterol biosynthesis.</text>
</comment>
<dbReference type="Proteomes" id="UP000242188">
    <property type="component" value="Unassembled WGS sequence"/>
</dbReference>
<evidence type="ECO:0000256" key="17">
    <source>
        <dbReference type="SAM" id="MobiDB-lite"/>
    </source>
</evidence>
<evidence type="ECO:0000256" key="15">
    <source>
        <dbReference type="PIRNR" id="PIRNR015950"/>
    </source>
</evidence>
<reference evidence="20 21" key="1">
    <citation type="journal article" date="2017" name="Nat. Ecol. Evol.">
        <title>Scallop genome provides insights into evolution of bilaterian karyotype and development.</title>
        <authorList>
            <person name="Wang S."/>
            <person name="Zhang J."/>
            <person name="Jiao W."/>
            <person name="Li J."/>
            <person name="Xun X."/>
            <person name="Sun Y."/>
            <person name="Guo X."/>
            <person name="Huan P."/>
            <person name="Dong B."/>
            <person name="Zhang L."/>
            <person name="Hu X."/>
            <person name="Sun X."/>
            <person name="Wang J."/>
            <person name="Zhao C."/>
            <person name="Wang Y."/>
            <person name="Wang D."/>
            <person name="Huang X."/>
            <person name="Wang R."/>
            <person name="Lv J."/>
            <person name="Li Y."/>
            <person name="Zhang Z."/>
            <person name="Liu B."/>
            <person name="Lu W."/>
            <person name="Hui Y."/>
            <person name="Liang J."/>
            <person name="Zhou Z."/>
            <person name="Hou R."/>
            <person name="Li X."/>
            <person name="Liu Y."/>
            <person name="Li H."/>
            <person name="Ning X."/>
            <person name="Lin Y."/>
            <person name="Zhao L."/>
            <person name="Xing Q."/>
            <person name="Dou J."/>
            <person name="Li Y."/>
            <person name="Mao J."/>
            <person name="Guo H."/>
            <person name="Dou H."/>
            <person name="Li T."/>
            <person name="Mu C."/>
            <person name="Jiang W."/>
            <person name="Fu Q."/>
            <person name="Fu X."/>
            <person name="Miao Y."/>
            <person name="Liu J."/>
            <person name="Yu Q."/>
            <person name="Li R."/>
            <person name="Liao H."/>
            <person name="Li X."/>
            <person name="Kong Y."/>
            <person name="Jiang Z."/>
            <person name="Chourrout D."/>
            <person name="Li R."/>
            <person name="Bao Z."/>
        </authorList>
    </citation>
    <scope>NUCLEOTIDE SEQUENCE [LARGE SCALE GENOMIC DNA]</scope>
    <source>
        <strain evidence="20 21">PY_sf001</strain>
    </source>
</reference>
<proteinExistence type="inferred from homology"/>
<dbReference type="PANTHER" id="PTHR10977:SF3">
    <property type="entry name" value="DIPHOSPHOMEVALONATE DECARBOXYLASE"/>
    <property type="match status" value="1"/>
</dbReference>
<keyword evidence="13 15" id="KW-0456">Lyase</keyword>
<sequence length="396" mass="44704">MTHCITCSAPVNIAVIKYWGKSDEALLLPANSSVSVTLHQDQLQAQTTVAASHHFEKDRIWLNGQEQCINNPRIQNVIREIKRRARKQKTDSRDIAAERLNWKIHICSKNNFPTAAGLASSAAGYACLVYALKCLYKLEGDVSAIARCGSGSACRSVHGGFVVWDKGQRLDGSDSMARQIQPHTHWPDLRVLILVVNEQKKHTGSTEGMQVTMATSQLLKERIRSVPDKIEQITQAIHDRDFKTFAEITMKDSNQMHACCLDTYPPISYLTDVSRRIIHLVHCFNKHRQETTVAYTFDAGPNACLFLLKKDVKKFLHLVKRFFPPKTEEQDFIRGNTKQLMENLSNDCEEDLSYFPFDPMEDSLRYIIYTTPGPGPQELPSDQSLLGEDGLPKSLS</sequence>
<evidence type="ECO:0000256" key="11">
    <source>
        <dbReference type="ARBA" id="ARBA00023166"/>
    </source>
</evidence>
<feature type="domain" description="Mvd1 C-terminal" evidence="18">
    <location>
        <begin position="191"/>
        <end position="378"/>
    </location>
</feature>
<evidence type="ECO:0000256" key="7">
    <source>
        <dbReference type="ARBA" id="ARBA00022840"/>
    </source>
</evidence>
<dbReference type="PANTHER" id="PTHR10977">
    <property type="entry name" value="DIPHOSPHOMEVALONATE DECARBOXYLASE"/>
    <property type="match status" value="1"/>
</dbReference>
<dbReference type="Gene3D" id="3.30.230.10">
    <property type="match status" value="1"/>
</dbReference>
<dbReference type="GO" id="GO:0006695">
    <property type="term" value="P:cholesterol biosynthetic process"/>
    <property type="evidence" value="ECO:0007669"/>
    <property type="project" value="UniProtKB-UniPathway"/>
</dbReference>
<keyword evidence="16" id="KW-0152">Cholesterol biosynthesis</keyword>
<dbReference type="PIRSF" id="PIRSF015950">
    <property type="entry name" value="Mev_P_decrbx"/>
    <property type="match status" value="1"/>
</dbReference>
<protein>
    <recommendedName>
        <fullName evidence="4 15">Diphosphomevalonate decarboxylase</fullName>
        <ecNumber evidence="3 15">4.1.1.33</ecNumber>
    </recommendedName>
</protein>
<evidence type="ECO:0000256" key="10">
    <source>
        <dbReference type="ARBA" id="ARBA00023098"/>
    </source>
</evidence>
<dbReference type="EMBL" id="NEDP02005575">
    <property type="protein sequence ID" value="OWF37946.1"/>
    <property type="molecule type" value="Genomic_DNA"/>
</dbReference>
<comment type="function">
    <text evidence="1 16">Catalyzes the ATP dependent decarboxylation of (R)-5-diphosphomevalonate to form isopentenyl diphosphate (IPP). Functions in the mevalonate (MVA) pathway leading to isopentenyl diphosphate (IPP), a key precursor for the biosynthesis of isoprenoids and sterol synthesis.</text>
</comment>
<evidence type="ECO:0000256" key="8">
    <source>
        <dbReference type="ARBA" id="ARBA00022955"/>
    </source>
</evidence>
<evidence type="ECO:0000313" key="20">
    <source>
        <dbReference type="EMBL" id="OWF37946.1"/>
    </source>
</evidence>
<evidence type="ECO:0000256" key="14">
    <source>
        <dbReference type="ARBA" id="ARBA00048154"/>
    </source>
</evidence>
<dbReference type="InterPro" id="IPR029765">
    <property type="entry name" value="Mev_diP_decarb"/>
</dbReference>
<dbReference type="GO" id="GO:0005524">
    <property type="term" value="F:ATP binding"/>
    <property type="evidence" value="ECO:0007669"/>
    <property type="project" value="UniProtKB-UniRule"/>
</dbReference>
<dbReference type="Pfam" id="PF22700">
    <property type="entry name" value="MVD-like_N"/>
    <property type="match status" value="1"/>
</dbReference>
<gene>
    <name evidence="20" type="ORF">KP79_PYT14266</name>
</gene>
<dbReference type="SUPFAM" id="SSF55060">
    <property type="entry name" value="GHMP Kinase, C-terminal domain"/>
    <property type="match status" value="1"/>
</dbReference>
<dbReference type="Gene3D" id="3.30.70.890">
    <property type="entry name" value="GHMP kinase, C-terminal domain"/>
    <property type="match status" value="1"/>
</dbReference>
<dbReference type="OrthoDB" id="10253702at2759"/>
<dbReference type="STRING" id="6573.A0A210PNE5"/>
<evidence type="ECO:0000256" key="2">
    <source>
        <dbReference type="ARBA" id="ARBA00008831"/>
    </source>
</evidence>
<keyword evidence="7 15" id="KW-0067">ATP-binding</keyword>
<dbReference type="GO" id="GO:0019287">
    <property type="term" value="P:isopentenyl diphosphate biosynthetic process, mevalonate pathway"/>
    <property type="evidence" value="ECO:0007669"/>
    <property type="project" value="UniProtKB-UniRule"/>
</dbReference>
<evidence type="ECO:0000256" key="5">
    <source>
        <dbReference type="ARBA" id="ARBA00022516"/>
    </source>
</evidence>
<dbReference type="InterPro" id="IPR053859">
    <property type="entry name" value="MVD-like_N"/>
</dbReference>
<dbReference type="InterPro" id="IPR036554">
    <property type="entry name" value="GHMP_kinase_C_sf"/>
</dbReference>
<evidence type="ECO:0000259" key="19">
    <source>
        <dbReference type="Pfam" id="PF22700"/>
    </source>
</evidence>
<dbReference type="GO" id="GO:0004163">
    <property type="term" value="F:diphosphomevalonate decarboxylase activity"/>
    <property type="evidence" value="ECO:0007669"/>
    <property type="project" value="UniProtKB-UniRule"/>
</dbReference>
<feature type="region of interest" description="Disordered" evidence="17">
    <location>
        <begin position="374"/>
        <end position="396"/>
    </location>
</feature>
<organism evidence="20 21">
    <name type="scientific">Mizuhopecten yessoensis</name>
    <name type="common">Japanese scallop</name>
    <name type="synonym">Patinopecten yessoensis</name>
    <dbReference type="NCBI Taxonomy" id="6573"/>
    <lineage>
        <taxon>Eukaryota</taxon>
        <taxon>Metazoa</taxon>
        <taxon>Spiralia</taxon>
        <taxon>Lophotrochozoa</taxon>
        <taxon>Mollusca</taxon>
        <taxon>Bivalvia</taxon>
        <taxon>Autobranchia</taxon>
        <taxon>Pteriomorphia</taxon>
        <taxon>Pectinida</taxon>
        <taxon>Pectinoidea</taxon>
        <taxon>Pectinidae</taxon>
        <taxon>Mizuhopecten</taxon>
    </lineage>
</organism>
<dbReference type="AlphaFoldDB" id="A0A210PNE5"/>
<accession>A0A210PNE5</accession>
<comment type="caution">
    <text evidence="20">The sequence shown here is derived from an EMBL/GenBank/DDBJ whole genome shotgun (WGS) entry which is preliminary data.</text>
</comment>
<evidence type="ECO:0000256" key="3">
    <source>
        <dbReference type="ARBA" id="ARBA00012296"/>
    </source>
</evidence>
<evidence type="ECO:0000256" key="1">
    <source>
        <dbReference type="ARBA" id="ARBA00003812"/>
    </source>
</evidence>
<evidence type="ECO:0000313" key="21">
    <source>
        <dbReference type="Proteomes" id="UP000242188"/>
    </source>
</evidence>
<dbReference type="InterPro" id="IPR041431">
    <property type="entry name" value="Mvd1_C"/>
</dbReference>
<keyword evidence="5 16" id="KW-0444">Lipid biosynthesis</keyword>
<dbReference type="SUPFAM" id="SSF54211">
    <property type="entry name" value="Ribosomal protein S5 domain 2-like"/>
    <property type="match status" value="1"/>
</dbReference>
<dbReference type="NCBIfam" id="TIGR01240">
    <property type="entry name" value="mevDPdecarb"/>
    <property type="match status" value="1"/>
</dbReference>
<dbReference type="Pfam" id="PF18376">
    <property type="entry name" value="MDD_C"/>
    <property type="match status" value="1"/>
</dbReference>
<keyword evidence="16" id="KW-0153">Cholesterol metabolism</keyword>
<keyword evidence="21" id="KW-1185">Reference proteome</keyword>
<evidence type="ECO:0000256" key="4">
    <source>
        <dbReference type="ARBA" id="ARBA00019335"/>
    </source>
</evidence>
<evidence type="ECO:0000259" key="18">
    <source>
        <dbReference type="Pfam" id="PF18376"/>
    </source>
</evidence>
<dbReference type="InterPro" id="IPR005935">
    <property type="entry name" value="Mev_decarb"/>
</dbReference>
<evidence type="ECO:0000256" key="12">
    <source>
        <dbReference type="ARBA" id="ARBA00023221"/>
    </source>
</evidence>
<comment type="catalytic activity">
    <reaction evidence="14 15 16">
        <text>(R)-5-diphosphomevalonate + ATP = isopentenyl diphosphate + ADP + phosphate + CO2</text>
        <dbReference type="Rhea" id="RHEA:23732"/>
        <dbReference type="ChEBI" id="CHEBI:16526"/>
        <dbReference type="ChEBI" id="CHEBI:30616"/>
        <dbReference type="ChEBI" id="CHEBI:43474"/>
        <dbReference type="ChEBI" id="CHEBI:57557"/>
        <dbReference type="ChEBI" id="CHEBI:128769"/>
        <dbReference type="ChEBI" id="CHEBI:456216"/>
        <dbReference type="EC" id="4.1.1.33"/>
    </reaction>
</comment>
<dbReference type="EC" id="4.1.1.33" evidence="3 15"/>
<evidence type="ECO:0000256" key="9">
    <source>
        <dbReference type="ARBA" id="ARBA00023011"/>
    </source>
</evidence>
<dbReference type="FunFam" id="3.30.70.890:FF:000005">
    <property type="entry name" value="Diphosphomevalonate decarboxylase"/>
    <property type="match status" value="1"/>
</dbReference>